<evidence type="ECO:0000259" key="7">
    <source>
        <dbReference type="PROSITE" id="PS50931"/>
    </source>
</evidence>
<evidence type="ECO:0000256" key="2">
    <source>
        <dbReference type="ARBA" id="ARBA00023015"/>
    </source>
</evidence>
<organism evidence="8 9">
    <name type="scientific">Leifsonia virtsii</name>
    <dbReference type="NCBI Taxonomy" id="3035915"/>
    <lineage>
        <taxon>Bacteria</taxon>
        <taxon>Bacillati</taxon>
        <taxon>Actinomycetota</taxon>
        <taxon>Actinomycetes</taxon>
        <taxon>Micrococcales</taxon>
        <taxon>Microbacteriaceae</taxon>
        <taxon>Leifsonia</taxon>
    </lineage>
</organism>
<evidence type="ECO:0000313" key="8">
    <source>
        <dbReference type="EMBL" id="MDN4595513.1"/>
    </source>
</evidence>
<proteinExistence type="inferred from homology"/>
<dbReference type="InterPro" id="IPR036390">
    <property type="entry name" value="WH_DNA-bd_sf"/>
</dbReference>
<dbReference type="NCBIfam" id="NF009888">
    <property type="entry name" value="PRK13348.1"/>
    <property type="match status" value="1"/>
</dbReference>
<evidence type="ECO:0000256" key="6">
    <source>
        <dbReference type="SAM" id="MobiDB-lite"/>
    </source>
</evidence>
<keyword evidence="3" id="KW-0238">DNA-binding</keyword>
<feature type="compositionally biased region" description="Low complexity" evidence="6">
    <location>
        <begin position="293"/>
        <end position="304"/>
    </location>
</feature>
<dbReference type="Gene3D" id="3.40.190.290">
    <property type="match status" value="1"/>
</dbReference>
<evidence type="ECO:0000256" key="1">
    <source>
        <dbReference type="ARBA" id="ARBA00009437"/>
    </source>
</evidence>
<comment type="caution">
    <text evidence="8">The sequence shown here is derived from an EMBL/GenBank/DDBJ whole genome shotgun (WGS) entry which is preliminary data.</text>
</comment>
<protein>
    <submittedName>
        <fullName evidence="8">LysR family transcriptional regulator ArgP</fullName>
    </submittedName>
</protein>
<accession>A0ABT8IS10</accession>
<evidence type="ECO:0000256" key="4">
    <source>
        <dbReference type="ARBA" id="ARBA00023159"/>
    </source>
</evidence>
<dbReference type="PROSITE" id="PS50931">
    <property type="entry name" value="HTH_LYSR"/>
    <property type="match status" value="1"/>
</dbReference>
<dbReference type="InterPro" id="IPR050176">
    <property type="entry name" value="LTTR"/>
</dbReference>
<evidence type="ECO:0000313" key="9">
    <source>
        <dbReference type="Proteomes" id="UP001174210"/>
    </source>
</evidence>
<gene>
    <name evidence="8" type="ORF">P5G59_00020</name>
</gene>
<dbReference type="NCBIfam" id="TIGR03298">
    <property type="entry name" value="argP"/>
    <property type="match status" value="1"/>
</dbReference>
<dbReference type="PANTHER" id="PTHR30579:SF2">
    <property type="entry name" value="HTH-TYPE TRANSCRIPTIONAL REGULATOR ARGP"/>
    <property type="match status" value="1"/>
</dbReference>
<evidence type="ECO:0000256" key="3">
    <source>
        <dbReference type="ARBA" id="ARBA00023125"/>
    </source>
</evidence>
<keyword evidence="2" id="KW-0805">Transcription regulation</keyword>
<feature type="domain" description="HTH lysR-type" evidence="7">
    <location>
        <begin position="1"/>
        <end position="59"/>
    </location>
</feature>
<dbReference type="InterPro" id="IPR000847">
    <property type="entry name" value="LysR_HTH_N"/>
</dbReference>
<dbReference type="InterPro" id="IPR005119">
    <property type="entry name" value="LysR_subst-bd"/>
</dbReference>
<dbReference type="Pfam" id="PF00126">
    <property type="entry name" value="HTH_1"/>
    <property type="match status" value="1"/>
</dbReference>
<dbReference type="Proteomes" id="UP001174210">
    <property type="component" value="Unassembled WGS sequence"/>
</dbReference>
<dbReference type="SUPFAM" id="SSF53850">
    <property type="entry name" value="Periplasmic binding protein-like II"/>
    <property type="match status" value="1"/>
</dbReference>
<dbReference type="PANTHER" id="PTHR30579">
    <property type="entry name" value="TRANSCRIPTIONAL REGULATOR"/>
    <property type="match status" value="1"/>
</dbReference>
<dbReference type="Pfam" id="PF03466">
    <property type="entry name" value="LysR_substrate"/>
    <property type="match status" value="1"/>
</dbReference>
<dbReference type="InterPro" id="IPR036388">
    <property type="entry name" value="WH-like_DNA-bd_sf"/>
</dbReference>
<dbReference type="RefSeq" id="WP_301214789.1">
    <property type="nucleotide sequence ID" value="NZ_JAROCB010000001.1"/>
</dbReference>
<reference evidence="8" key="1">
    <citation type="submission" date="2023-03" db="EMBL/GenBank/DDBJ databases">
        <title>MT1 and MT2 Draft Genomes of Novel Species.</title>
        <authorList>
            <person name="Venkateswaran K."/>
        </authorList>
    </citation>
    <scope>NUCLEOTIDE SEQUENCE</scope>
    <source>
        <strain evidence="8">F6_8S_P_1A</strain>
    </source>
</reference>
<dbReference type="InterPro" id="IPR017685">
    <property type="entry name" value="ArgP"/>
</dbReference>
<evidence type="ECO:0000256" key="5">
    <source>
        <dbReference type="ARBA" id="ARBA00023163"/>
    </source>
</evidence>
<sequence length="317" mass="33612">MSANADQLRALAAVVDAGTFEAAAAALHVTPSAVSQRIKALEEQSGRVLVRRSKPVEPTEAGSVLLRLARQLALLESEAEAALAGQHEAVGAVVPLVVNADSLATWVLPALARVDGIRFELVLDDQEHTLDRLRDGTAMAAIGSDPEPVQGCIARPLGEMVYRATAAPAFVERLCPDGWTPEAAAEAPVLVFDRKDALQDRYLDGFAPGARPPRHYIPASTQFVDAAVLGLGWGMLPDLQADRLVAEGRLVVLDPVRVERVPLYWHQWSLRSAALDAVAEAIAAEAARALVAPPGPAATASPAPDRGRPRSGRRSRA</sequence>
<dbReference type="SUPFAM" id="SSF46785">
    <property type="entry name" value="Winged helix' DNA-binding domain"/>
    <property type="match status" value="1"/>
</dbReference>
<dbReference type="EMBL" id="JAROCB010000001">
    <property type="protein sequence ID" value="MDN4595513.1"/>
    <property type="molecule type" value="Genomic_DNA"/>
</dbReference>
<name>A0ABT8IS10_9MICO</name>
<comment type="similarity">
    <text evidence="1">Belongs to the LysR transcriptional regulatory family.</text>
</comment>
<dbReference type="NCBIfam" id="NF002964">
    <property type="entry name" value="PRK03635.1"/>
    <property type="match status" value="1"/>
</dbReference>
<keyword evidence="5" id="KW-0804">Transcription</keyword>
<feature type="region of interest" description="Disordered" evidence="6">
    <location>
        <begin position="293"/>
        <end position="317"/>
    </location>
</feature>
<keyword evidence="9" id="KW-1185">Reference proteome</keyword>
<dbReference type="Gene3D" id="1.10.10.10">
    <property type="entry name" value="Winged helix-like DNA-binding domain superfamily/Winged helix DNA-binding domain"/>
    <property type="match status" value="1"/>
</dbReference>
<keyword evidence="4" id="KW-0010">Activator</keyword>